<dbReference type="InterPro" id="IPR038987">
    <property type="entry name" value="MoeA-like"/>
</dbReference>
<organism evidence="3 4">
    <name type="scientific">Pelotomaculum thermopropionicum</name>
    <dbReference type="NCBI Taxonomy" id="110500"/>
    <lineage>
        <taxon>Bacteria</taxon>
        <taxon>Bacillati</taxon>
        <taxon>Bacillota</taxon>
        <taxon>Clostridia</taxon>
        <taxon>Eubacteriales</taxon>
        <taxon>Desulfotomaculaceae</taxon>
        <taxon>Pelotomaculum</taxon>
    </lineage>
</organism>
<dbReference type="InterPro" id="IPR036688">
    <property type="entry name" value="MoeA_C_domain_IV_sf"/>
</dbReference>
<dbReference type="Pfam" id="PF00994">
    <property type="entry name" value="MoCF_biosynth"/>
    <property type="match status" value="1"/>
</dbReference>
<dbReference type="PANTHER" id="PTHR10192:SF5">
    <property type="entry name" value="GEPHYRIN"/>
    <property type="match status" value="1"/>
</dbReference>
<dbReference type="Proteomes" id="UP000054705">
    <property type="component" value="Unassembled WGS sequence"/>
</dbReference>
<dbReference type="PATRIC" id="fig|110500.4.peg.1"/>
<comment type="cofactor">
    <cofactor evidence="1">
        <name>Mg(2+)</name>
        <dbReference type="ChEBI" id="CHEBI:18420"/>
    </cofactor>
</comment>
<dbReference type="GO" id="GO:0061599">
    <property type="term" value="F:molybdopterin molybdotransferase activity"/>
    <property type="evidence" value="ECO:0007669"/>
    <property type="project" value="UniProtKB-UniRule"/>
</dbReference>
<gene>
    <name evidence="3" type="ORF">XD97_0554</name>
</gene>
<comment type="catalytic activity">
    <reaction evidence="1">
        <text>adenylyl-molybdopterin + molybdate = Mo-molybdopterin + AMP + H(+)</text>
        <dbReference type="Rhea" id="RHEA:35047"/>
        <dbReference type="ChEBI" id="CHEBI:15378"/>
        <dbReference type="ChEBI" id="CHEBI:36264"/>
        <dbReference type="ChEBI" id="CHEBI:62727"/>
        <dbReference type="ChEBI" id="CHEBI:71302"/>
        <dbReference type="ChEBI" id="CHEBI:456215"/>
    </reaction>
</comment>
<keyword evidence="1" id="KW-0460">Magnesium</keyword>
<dbReference type="GO" id="GO:0005829">
    <property type="term" value="C:cytosol"/>
    <property type="evidence" value="ECO:0007669"/>
    <property type="project" value="TreeGrafter"/>
</dbReference>
<proteinExistence type="inferred from homology"/>
<reference evidence="4" key="1">
    <citation type="journal article" date="2015" name="MBio">
        <title>Genome-Resolved Metagenomic Analysis Reveals Roles for Candidate Phyla and Other Microbial Community Members in Biogeochemical Transformations in Oil Reservoirs.</title>
        <authorList>
            <person name="Hu P."/>
            <person name="Tom L."/>
            <person name="Singh A."/>
            <person name="Thomas B.C."/>
            <person name="Baker B.J."/>
            <person name="Piceno Y.M."/>
            <person name="Andersen G.L."/>
            <person name="Banfield J.F."/>
        </authorList>
    </citation>
    <scope>NUCLEOTIDE SEQUENCE [LARGE SCALE GENOMIC DNA]</scope>
</reference>
<comment type="caution">
    <text evidence="3">The sequence shown here is derived from an EMBL/GenBank/DDBJ whole genome shotgun (WGS) entry which is preliminary data.</text>
</comment>
<comment type="function">
    <text evidence="1">Catalyzes the insertion of molybdate into adenylated molybdopterin with the concomitant release of AMP.</text>
</comment>
<dbReference type="SMART" id="SM00852">
    <property type="entry name" value="MoCF_biosynth"/>
    <property type="match status" value="1"/>
</dbReference>
<keyword evidence="1" id="KW-0479">Metal-binding</keyword>
<dbReference type="Gene3D" id="3.90.105.10">
    <property type="entry name" value="Molybdopterin biosynthesis moea protein, domain 2"/>
    <property type="match status" value="1"/>
</dbReference>
<evidence type="ECO:0000259" key="2">
    <source>
        <dbReference type="SMART" id="SM00852"/>
    </source>
</evidence>
<accession>A0A117M367</accession>
<dbReference type="GO" id="GO:0046872">
    <property type="term" value="F:metal ion binding"/>
    <property type="evidence" value="ECO:0007669"/>
    <property type="project" value="UniProtKB-UniRule"/>
</dbReference>
<evidence type="ECO:0000313" key="3">
    <source>
        <dbReference type="EMBL" id="KUK81837.1"/>
    </source>
</evidence>
<dbReference type="InterPro" id="IPR005111">
    <property type="entry name" value="MoeA_C_domain_IV"/>
</dbReference>
<dbReference type="GO" id="GO:0006777">
    <property type="term" value="P:Mo-molybdopterin cofactor biosynthetic process"/>
    <property type="evidence" value="ECO:0007669"/>
    <property type="project" value="UniProtKB-UniRule"/>
</dbReference>
<comment type="pathway">
    <text evidence="1">Cofactor biosynthesis; molybdopterin biosynthesis.</text>
</comment>
<comment type="similarity">
    <text evidence="1">Belongs to the MoeA family.</text>
</comment>
<keyword evidence="1" id="KW-0500">Molybdenum</keyword>
<dbReference type="Gene3D" id="2.40.340.10">
    <property type="entry name" value="MoeA, C-terminal, domain IV"/>
    <property type="match status" value="1"/>
</dbReference>
<dbReference type="EMBL" id="LGGS01000125">
    <property type="protein sequence ID" value="KUK81837.1"/>
    <property type="molecule type" value="Genomic_DNA"/>
</dbReference>
<dbReference type="Pfam" id="PF03454">
    <property type="entry name" value="MoeA_C"/>
    <property type="match status" value="1"/>
</dbReference>
<sequence length="275" mass="29002">PGEDFKSGDLLAQSGSLVSPGLIGVLAAYGRRQVEVYRRPRVAVLSLGQEIVPYYYKPAPGQVRDSNGPLLAALVRRDGGLVAGVDIANTVNPAQLKHRLLEGFLEQSDLVLTVGGAASGFFDRALYILRQVGARLLFRGIKIKPGSHSGGAVSNDKLIISLSGNPAACAVGYHLLAAPVLRAMQGRKTYAPVIPAVCTGSFKKNGGTRRFLQGVAACGRKGGWTVKVLPVQKSSMLRALIDANALVELPPGRPPLNEGDEVRMLLLNASGCGEE</sequence>
<dbReference type="InterPro" id="IPR036425">
    <property type="entry name" value="MoaB/Mog-like_dom_sf"/>
</dbReference>
<feature type="domain" description="MoaB/Mog" evidence="2">
    <location>
        <begin position="43"/>
        <end position="183"/>
    </location>
</feature>
<dbReference type="EC" id="2.10.1.1" evidence="1"/>
<dbReference type="SUPFAM" id="SSF63882">
    <property type="entry name" value="MoeA N-terminal region -like"/>
    <property type="match status" value="1"/>
</dbReference>
<dbReference type="PANTHER" id="PTHR10192">
    <property type="entry name" value="MOLYBDOPTERIN BIOSYNTHESIS PROTEIN"/>
    <property type="match status" value="1"/>
</dbReference>
<name>A0A117M367_9FIRM</name>
<evidence type="ECO:0000313" key="4">
    <source>
        <dbReference type="Proteomes" id="UP000054705"/>
    </source>
</evidence>
<protein>
    <recommendedName>
        <fullName evidence="1">Molybdopterin molybdenumtransferase</fullName>
        <ecNumber evidence="1">2.10.1.1</ecNumber>
    </recommendedName>
</protein>
<keyword evidence="1" id="KW-0808">Transferase</keyword>
<dbReference type="SUPFAM" id="SSF63867">
    <property type="entry name" value="MoeA C-terminal domain-like"/>
    <property type="match status" value="1"/>
</dbReference>
<dbReference type="InterPro" id="IPR001453">
    <property type="entry name" value="MoaB/Mog_dom"/>
</dbReference>
<dbReference type="AlphaFoldDB" id="A0A117M367"/>
<dbReference type="Gene3D" id="3.40.980.10">
    <property type="entry name" value="MoaB/Mog-like domain"/>
    <property type="match status" value="1"/>
</dbReference>
<keyword evidence="1" id="KW-0501">Molybdenum cofactor biosynthesis</keyword>
<evidence type="ECO:0000256" key="1">
    <source>
        <dbReference type="RuleBase" id="RU365090"/>
    </source>
</evidence>
<dbReference type="InterPro" id="IPR036135">
    <property type="entry name" value="MoeA_linker/N_sf"/>
</dbReference>
<dbReference type="CDD" id="cd00887">
    <property type="entry name" value="MoeA"/>
    <property type="match status" value="1"/>
</dbReference>
<dbReference type="UniPathway" id="UPA00344"/>
<feature type="non-terminal residue" evidence="3">
    <location>
        <position position="1"/>
    </location>
</feature>
<dbReference type="SUPFAM" id="SSF53218">
    <property type="entry name" value="Molybdenum cofactor biosynthesis proteins"/>
    <property type="match status" value="1"/>
</dbReference>